<feature type="domain" description="Major facilitator superfamily (MFS) profile" evidence="10">
    <location>
        <begin position="32"/>
        <end position="407"/>
    </location>
</feature>
<evidence type="ECO:0000256" key="8">
    <source>
        <dbReference type="ARBA" id="ARBA00023136"/>
    </source>
</evidence>
<accession>A0ABU5HJH0</accession>
<evidence type="ECO:0000313" key="11">
    <source>
        <dbReference type="EMBL" id="MDY7232240.1"/>
    </source>
</evidence>
<dbReference type="InterPro" id="IPR011701">
    <property type="entry name" value="MFS"/>
</dbReference>
<comment type="subcellular location">
    <subcellularLocation>
        <location evidence="2">Cell membrane</location>
        <topology evidence="2">Multi-pass membrane protein</topology>
    </subcellularLocation>
</comment>
<dbReference type="RefSeq" id="WP_321550953.1">
    <property type="nucleotide sequence ID" value="NZ_JAXIVS010000018.1"/>
</dbReference>
<evidence type="ECO:0000256" key="5">
    <source>
        <dbReference type="ARBA" id="ARBA00022475"/>
    </source>
</evidence>
<dbReference type="InterPro" id="IPR036259">
    <property type="entry name" value="MFS_trans_sf"/>
</dbReference>
<feature type="transmembrane region" description="Helical" evidence="9">
    <location>
        <begin position="318"/>
        <end position="344"/>
    </location>
</feature>
<dbReference type="PANTHER" id="PTHR23517:SF2">
    <property type="entry name" value="MULTIDRUG RESISTANCE PROTEIN MDTH"/>
    <property type="match status" value="1"/>
</dbReference>
<organism evidence="11 12">
    <name type="scientific">Hyalangium rubrum</name>
    <dbReference type="NCBI Taxonomy" id="3103134"/>
    <lineage>
        <taxon>Bacteria</taxon>
        <taxon>Pseudomonadati</taxon>
        <taxon>Myxococcota</taxon>
        <taxon>Myxococcia</taxon>
        <taxon>Myxococcales</taxon>
        <taxon>Cystobacterineae</taxon>
        <taxon>Archangiaceae</taxon>
        <taxon>Hyalangium</taxon>
    </lineage>
</organism>
<feature type="transmembrane region" description="Helical" evidence="9">
    <location>
        <begin position="265"/>
        <end position="287"/>
    </location>
</feature>
<evidence type="ECO:0000259" key="10">
    <source>
        <dbReference type="PROSITE" id="PS50850"/>
    </source>
</evidence>
<dbReference type="InterPro" id="IPR001958">
    <property type="entry name" value="Tet-R_TetA/multi-R_MdtG-like"/>
</dbReference>
<dbReference type="CDD" id="cd17329">
    <property type="entry name" value="MFS_MdtH_MDR_like"/>
    <property type="match status" value="1"/>
</dbReference>
<keyword evidence="7 9" id="KW-1133">Transmembrane helix</keyword>
<dbReference type="SUPFAM" id="SSF103473">
    <property type="entry name" value="MFS general substrate transporter"/>
    <property type="match status" value="1"/>
</dbReference>
<keyword evidence="5" id="KW-1003">Cell membrane</keyword>
<evidence type="ECO:0000256" key="7">
    <source>
        <dbReference type="ARBA" id="ARBA00022989"/>
    </source>
</evidence>
<feature type="transmembrane region" description="Helical" evidence="9">
    <location>
        <begin position="98"/>
        <end position="115"/>
    </location>
</feature>
<keyword evidence="4" id="KW-0813">Transport</keyword>
<feature type="transmembrane region" description="Helical" evidence="9">
    <location>
        <begin position="68"/>
        <end position="86"/>
    </location>
</feature>
<proteinExistence type="inferred from homology"/>
<evidence type="ECO:0000256" key="6">
    <source>
        <dbReference type="ARBA" id="ARBA00022692"/>
    </source>
</evidence>
<dbReference type="PRINTS" id="PR01035">
    <property type="entry name" value="TCRTETA"/>
</dbReference>
<dbReference type="InterPro" id="IPR005829">
    <property type="entry name" value="Sugar_transporter_CS"/>
</dbReference>
<reference evidence="11 12" key="1">
    <citation type="submission" date="2023-12" db="EMBL/GenBank/DDBJ databases">
        <title>the genome sequence of Hyalangium sp. s54d21.</title>
        <authorList>
            <person name="Zhang X."/>
        </authorList>
    </citation>
    <scope>NUCLEOTIDE SEQUENCE [LARGE SCALE GENOMIC DNA]</scope>
    <source>
        <strain evidence="12">s54d21</strain>
    </source>
</reference>
<feature type="transmembrane region" description="Helical" evidence="9">
    <location>
        <begin position="183"/>
        <end position="203"/>
    </location>
</feature>
<dbReference type="InterPro" id="IPR020846">
    <property type="entry name" value="MFS_dom"/>
</dbReference>
<evidence type="ECO:0000256" key="2">
    <source>
        <dbReference type="ARBA" id="ARBA00004651"/>
    </source>
</evidence>
<evidence type="ECO:0000256" key="9">
    <source>
        <dbReference type="SAM" id="Phobius"/>
    </source>
</evidence>
<feature type="transmembrane region" description="Helical" evidence="9">
    <location>
        <begin position="294"/>
        <end position="312"/>
    </location>
</feature>
<evidence type="ECO:0000313" key="12">
    <source>
        <dbReference type="Proteomes" id="UP001291309"/>
    </source>
</evidence>
<feature type="transmembrane region" description="Helical" evidence="9">
    <location>
        <begin position="233"/>
        <end position="253"/>
    </location>
</feature>
<feature type="transmembrane region" description="Helical" evidence="9">
    <location>
        <begin position="382"/>
        <end position="401"/>
    </location>
</feature>
<protein>
    <submittedName>
        <fullName evidence="11">MFS transporter</fullName>
    </submittedName>
</protein>
<evidence type="ECO:0000256" key="4">
    <source>
        <dbReference type="ARBA" id="ARBA00022448"/>
    </source>
</evidence>
<evidence type="ECO:0000256" key="3">
    <source>
        <dbReference type="ARBA" id="ARBA00007520"/>
    </source>
</evidence>
<keyword evidence="8 9" id="KW-0472">Membrane</keyword>
<dbReference type="PROSITE" id="PS00216">
    <property type="entry name" value="SUGAR_TRANSPORT_1"/>
    <property type="match status" value="1"/>
</dbReference>
<comment type="similarity">
    <text evidence="3">Belongs to the major facilitator superfamily. TCR/Tet family.</text>
</comment>
<dbReference type="PANTHER" id="PTHR23517">
    <property type="entry name" value="RESISTANCE PROTEIN MDTM, PUTATIVE-RELATED-RELATED"/>
    <property type="match status" value="1"/>
</dbReference>
<feature type="transmembrane region" description="Helical" evidence="9">
    <location>
        <begin position="34"/>
        <end position="56"/>
    </location>
</feature>
<gene>
    <name evidence="11" type="ORF">SYV04_37980</name>
</gene>
<feature type="transmembrane region" description="Helical" evidence="9">
    <location>
        <begin position="159"/>
        <end position="177"/>
    </location>
</feature>
<dbReference type="InterPro" id="IPR050171">
    <property type="entry name" value="MFS_Transporters"/>
</dbReference>
<evidence type="ECO:0000256" key="1">
    <source>
        <dbReference type="ARBA" id="ARBA00003279"/>
    </source>
</evidence>
<comment type="function">
    <text evidence="1">Resistance to tetracycline by an active tetracycline efflux. This is an energy-dependent process that decreases the accumulation of the antibiotic in whole cells. This protein functions as a metal-tetracycline/H(+) antiporter.</text>
</comment>
<comment type="caution">
    <text evidence="11">The sequence shown here is derived from an EMBL/GenBank/DDBJ whole genome shotgun (WGS) entry which is preliminary data.</text>
</comment>
<keyword evidence="12" id="KW-1185">Reference proteome</keyword>
<sequence length="425" mass="45664">MLRALMGPPSRTTLRTRLVEQVRATVGGLPGTYWLLWTGTLVNRLGAFVVPFLALYLTRERGFSEEQAGLVAALYGAGAVVSGPLGGTLADRFGRRTALALGLWLGSAGMIFLGFSREPMWIRVAAFTLGIVGEMYRPAVSAAIADVVPPQDRTRAFGLLYWVVNVGFSIALPLAGLVSRSGFLLLFLVDALTTFLYGCIVWFKFPETLPQRSASNSVLPSLAPFWDKTFLNFWLPTFLMALIFFQMNVALALDLGARGMSPAQFGLALSANGVLIVLVQPFVGRFVSHWRRSAVLAGAAVFTGVGFGLHVLSFNVPLAMMAVVVWTVGEILNAAVAPSVVTDLAPPALRGSYQGAFHMSWGLAACVAPVLGSQVLGRFGGITLWSGCLLVGLIAAAWHLLVADARRRHMEVLRTRHEGVSESVD</sequence>
<dbReference type="PROSITE" id="PS50850">
    <property type="entry name" value="MFS"/>
    <property type="match status" value="1"/>
</dbReference>
<name>A0ABU5HJH0_9BACT</name>
<dbReference type="EMBL" id="JAXIVS010000018">
    <property type="protein sequence ID" value="MDY7232240.1"/>
    <property type="molecule type" value="Genomic_DNA"/>
</dbReference>
<keyword evidence="6 9" id="KW-0812">Transmembrane</keyword>
<dbReference type="Pfam" id="PF07690">
    <property type="entry name" value="MFS_1"/>
    <property type="match status" value="1"/>
</dbReference>
<dbReference type="Proteomes" id="UP001291309">
    <property type="component" value="Unassembled WGS sequence"/>
</dbReference>
<dbReference type="Gene3D" id="1.20.1250.20">
    <property type="entry name" value="MFS general substrate transporter like domains"/>
    <property type="match status" value="1"/>
</dbReference>